<protein>
    <submittedName>
        <fullName evidence="2">Uncharacterized protein</fullName>
    </submittedName>
</protein>
<feature type="transmembrane region" description="Helical" evidence="1">
    <location>
        <begin position="214"/>
        <end position="234"/>
    </location>
</feature>
<keyword evidence="1" id="KW-0472">Membrane</keyword>
<dbReference type="EMBL" id="CP069188">
    <property type="protein sequence ID" value="QRV14609.1"/>
    <property type="molecule type" value="Genomic_DNA"/>
</dbReference>
<dbReference type="Pfam" id="PF24363">
    <property type="entry name" value="DUF7519"/>
    <property type="match status" value="1"/>
</dbReference>
<gene>
    <name evidence="2" type="ORF">JMJ58_16990</name>
</gene>
<dbReference type="Proteomes" id="UP000637819">
    <property type="component" value="Chromosome"/>
</dbReference>
<dbReference type="OrthoDB" id="206473at2157"/>
<dbReference type="InterPro" id="IPR055941">
    <property type="entry name" value="DUF7519"/>
</dbReference>
<feature type="transmembrane region" description="Helical" evidence="1">
    <location>
        <begin position="65"/>
        <end position="89"/>
    </location>
</feature>
<organism evidence="2 3">
    <name type="scientific">Haloterrigena salifodinae</name>
    <dbReference type="NCBI Taxonomy" id="2675099"/>
    <lineage>
        <taxon>Archaea</taxon>
        <taxon>Methanobacteriati</taxon>
        <taxon>Methanobacteriota</taxon>
        <taxon>Stenosarchaea group</taxon>
        <taxon>Halobacteria</taxon>
        <taxon>Halobacteriales</taxon>
        <taxon>Natrialbaceae</taxon>
        <taxon>Haloterrigena</taxon>
    </lineage>
</organism>
<dbReference type="RefSeq" id="WP_204747354.1">
    <property type="nucleotide sequence ID" value="NZ_CP069188.1"/>
</dbReference>
<name>A0A8T8DYM3_9EURY</name>
<accession>A0A8T8DYM3</accession>
<keyword evidence="3" id="KW-1185">Reference proteome</keyword>
<feature type="transmembrane region" description="Helical" evidence="1">
    <location>
        <begin position="127"/>
        <end position="160"/>
    </location>
</feature>
<reference evidence="2 3" key="1">
    <citation type="submission" date="2021-01" db="EMBL/GenBank/DDBJ databases">
        <title>Genome Sequence and Methylation Pattern of Haloterrigena salifodinae BOL5-1, An Extremely Halophilic Archaeon from a Bolivian Salt Mine.</title>
        <authorList>
            <person name="DasSarma P."/>
            <person name="Anton B.P."/>
            <person name="DasSarma S.L."/>
            <person name="von Ehrenheim H.A.L."/>
            <person name="Martinez F.L."/>
            <person name="Guzman D."/>
            <person name="Roberts R.J."/>
            <person name="DasSarma S."/>
        </authorList>
    </citation>
    <scope>NUCLEOTIDE SEQUENCE [LARGE SCALE GENOMIC DNA]</scope>
    <source>
        <strain evidence="2 3">BOL5-1</strain>
    </source>
</reference>
<dbReference type="AlphaFoldDB" id="A0A8T8DYM3"/>
<feature type="transmembrane region" description="Helical" evidence="1">
    <location>
        <begin position="95"/>
        <end position="115"/>
    </location>
</feature>
<evidence type="ECO:0000256" key="1">
    <source>
        <dbReference type="SAM" id="Phobius"/>
    </source>
</evidence>
<feature type="transmembrane region" description="Helical" evidence="1">
    <location>
        <begin position="180"/>
        <end position="202"/>
    </location>
</feature>
<evidence type="ECO:0000313" key="2">
    <source>
        <dbReference type="EMBL" id="QRV14609.1"/>
    </source>
</evidence>
<feature type="transmembrane region" description="Helical" evidence="1">
    <location>
        <begin position="20"/>
        <end position="44"/>
    </location>
</feature>
<evidence type="ECO:0000313" key="3">
    <source>
        <dbReference type="Proteomes" id="UP000637819"/>
    </source>
</evidence>
<sequence length="241" mass="23860">MTGLPGDPTDPFPTTVSAGVTLVAIFGACLVGSTGAIRIAPLLVETAGLTLYAVGMCSRRRGHRLAGRPATAVGLLIAGGGLLGAVVLAPPLPTLLPLLACGLGALSVALGVFPVSARVARPLSTVGIALVFVGVTATTVVGMPSLWRSAVAVTLVYLSWDASERAIALGDRVGGTAETAAVELTGLAASVVVAAVAIALTLAAARIPITGPSIIGLAFLLVSSVFCLLALTHVPQSVDAD</sequence>
<keyword evidence="1" id="KW-0812">Transmembrane</keyword>
<dbReference type="GeneID" id="62876856"/>
<proteinExistence type="predicted"/>
<keyword evidence="1" id="KW-1133">Transmembrane helix</keyword>
<dbReference type="KEGG" id="hsal:JMJ58_16990"/>